<dbReference type="SMART" id="SM00564">
    <property type="entry name" value="PQQ"/>
    <property type="match status" value="6"/>
</dbReference>
<dbReference type="InterPro" id="IPR011047">
    <property type="entry name" value="Quinoprotein_ADH-like_sf"/>
</dbReference>
<dbReference type="GO" id="GO:0043165">
    <property type="term" value="P:Gram-negative-bacterium-type cell outer membrane assembly"/>
    <property type="evidence" value="ECO:0007669"/>
    <property type="project" value="UniProtKB-UniRule"/>
</dbReference>
<dbReference type="NCBIfam" id="TIGR03300">
    <property type="entry name" value="assembly_YfgL"/>
    <property type="match status" value="1"/>
</dbReference>
<evidence type="ECO:0000313" key="7">
    <source>
        <dbReference type="EMBL" id="SIO03383.1"/>
    </source>
</evidence>
<proteinExistence type="inferred from homology"/>
<dbReference type="OrthoDB" id="5173551at2"/>
<keyword evidence="2 4" id="KW-0472">Membrane</keyword>
<reference evidence="7 8" key="1">
    <citation type="submission" date="2016-11" db="EMBL/GenBank/DDBJ databases">
        <authorList>
            <person name="Jaros S."/>
            <person name="Januszkiewicz K."/>
            <person name="Wedrychowicz H."/>
        </authorList>
    </citation>
    <scope>NUCLEOTIDE SEQUENCE [LARGE SCALE GENOMIC DNA]</scope>
    <source>
        <strain evidence="7 8">DSM 17737</strain>
    </source>
</reference>
<evidence type="ECO:0000256" key="2">
    <source>
        <dbReference type="ARBA" id="ARBA00023136"/>
    </source>
</evidence>
<feature type="domain" description="Pyrrolo-quinoline quinone repeat" evidence="6">
    <location>
        <begin position="98"/>
        <end position="319"/>
    </location>
</feature>
<dbReference type="InterPro" id="IPR015943">
    <property type="entry name" value="WD40/YVTN_repeat-like_dom_sf"/>
</dbReference>
<evidence type="ECO:0000256" key="1">
    <source>
        <dbReference type="ARBA" id="ARBA00022729"/>
    </source>
</evidence>
<dbReference type="Pfam" id="PF13360">
    <property type="entry name" value="PQQ_2"/>
    <property type="match status" value="1"/>
</dbReference>
<keyword evidence="4" id="KW-0449">Lipoprotein</keyword>
<keyword evidence="3 4" id="KW-0998">Cell outer membrane</keyword>
<feature type="signal peptide" evidence="5">
    <location>
        <begin position="1"/>
        <end position="22"/>
    </location>
</feature>
<evidence type="ECO:0000256" key="5">
    <source>
        <dbReference type="SAM" id="SignalP"/>
    </source>
</evidence>
<dbReference type="PANTHER" id="PTHR34512:SF30">
    <property type="entry name" value="OUTER MEMBRANE PROTEIN ASSEMBLY FACTOR BAMB"/>
    <property type="match status" value="1"/>
</dbReference>
<dbReference type="HAMAP" id="MF_00923">
    <property type="entry name" value="OM_assembly_BamB"/>
    <property type="match status" value="1"/>
</dbReference>
<name>A0A1N6G794_9GAMM</name>
<comment type="subcellular location">
    <subcellularLocation>
        <location evidence="4">Cell outer membrane</location>
        <topology evidence="4">Lipid-anchor</topology>
    </subcellularLocation>
</comment>
<comment type="subunit">
    <text evidence="4">Part of the Bam complex.</text>
</comment>
<dbReference type="RefSeq" id="WP_074201509.1">
    <property type="nucleotide sequence ID" value="NZ_FSRE01000003.1"/>
</dbReference>
<dbReference type="PROSITE" id="PS51257">
    <property type="entry name" value="PROKAR_LIPOPROTEIN"/>
    <property type="match status" value="1"/>
</dbReference>
<evidence type="ECO:0000256" key="4">
    <source>
        <dbReference type="HAMAP-Rule" id="MF_00923"/>
    </source>
</evidence>
<keyword evidence="4" id="KW-0564">Palmitate</keyword>
<dbReference type="Gene3D" id="2.130.10.10">
    <property type="entry name" value="YVTN repeat-like/Quinoprotein amine dehydrogenase"/>
    <property type="match status" value="1"/>
</dbReference>
<dbReference type="AlphaFoldDB" id="A0A1N6G794"/>
<evidence type="ECO:0000259" key="6">
    <source>
        <dbReference type="Pfam" id="PF13360"/>
    </source>
</evidence>
<evidence type="ECO:0000313" key="8">
    <source>
        <dbReference type="Proteomes" id="UP000198461"/>
    </source>
</evidence>
<dbReference type="InterPro" id="IPR018391">
    <property type="entry name" value="PQQ_b-propeller_rpt"/>
</dbReference>
<dbReference type="GO" id="GO:0051205">
    <property type="term" value="P:protein insertion into membrane"/>
    <property type="evidence" value="ECO:0007669"/>
    <property type="project" value="UniProtKB-UniRule"/>
</dbReference>
<dbReference type="GO" id="GO:0009279">
    <property type="term" value="C:cell outer membrane"/>
    <property type="evidence" value="ECO:0007669"/>
    <property type="project" value="UniProtKB-SubCell"/>
</dbReference>
<comment type="similarity">
    <text evidence="4">Belongs to the BamB family.</text>
</comment>
<protein>
    <recommendedName>
        <fullName evidence="4">Outer membrane protein assembly factor BamB</fullName>
    </recommendedName>
</protein>
<accession>A0A1N6G794</accession>
<organism evidence="7 8">
    <name type="scientific">Sulfurivirga caldicuralii</name>
    <dbReference type="NCBI Taxonomy" id="364032"/>
    <lineage>
        <taxon>Bacteria</taxon>
        <taxon>Pseudomonadati</taxon>
        <taxon>Pseudomonadota</taxon>
        <taxon>Gammaproteobacteria</taxon>
        <taxon>Thiotrichales</taxon>
        <taxon>Piscirickettsiaceae</taxon>
        <taxon>Sulfurivirga</taxon>
    </lineage>
</organism>
<dbReference type="SUPFAM" id="SSF50998">
    <property type="entry name" value="Quinoprotein alcohol dehydrogenase-like"/>
    <property type="match status" value="1"/>
</dbReference>
<gene>
    <name evidence="4" type="primary">bamB</name>
    <name evidence="7" type="ORF">SAMN05443662_1222</name>
</gene>
<dbReference type="EMBL" id="FSRE01000003">
    <property type="protein sequence ID" value="SIO03383.1"/>
    <property type="molecule type" value="Genomic_DNA"/>
</dbReference>
<dbReference type="InterPro" id="IPR017687">
    <property type="entry name" value="BamB"/>
</dbReference>
<dbReference type="STRING" id="364032.SAMN05443662_1222"/>
<feature type="chain" id="PRO_5013417203" description="Outer membrane protein assembly factor BamB" evidence="5">
    <location>
        <begin position="23"/>
        <end position="397"/>
    </location>
</feature>
<comment type="function">
    <text evidence="4">Part of the outer membrane protein assembly complex, which is involved in assembly and insertion of beta-barrel proteins into the outer membrane.</text>
</comment>
<keyword evidence="1 4" id="KW-0732">Signal</keyword>
<sequence length="397" mass="43687">MRRIALSASLLALLFLSGCSFKKVGDFFLEPARAPQPVALKQIDNRLNATMNWTQYYAPLNGADAEGLGVAESDRYVFLGMPNGLVTAFYRSDKPSWDDQVAWQVKLPSPVLSGPVLANDRLYVGTASGKLVAMDPVDGHVRWQKQLSSSVDADMVVAGDWLLVRTLDSKLYAIRLGDGDIVWQVEHEAPALALQGEPAVTVAGSRLFVAWENGLVEGLALENGVGLWQQRIATPKGRTDLERMVDIQARPHLYAGRLFVGGFHGKLAALDPATGQLYWVKDFSTYRDMALVAGKLIAVDDDDVLHAFDLITGTPVWQNSELKYRELTDLAVWHDKVVFGDEKGLLHVVDPTTGSLVGRYSHHSAPVVKVLPLGDDVYVIDGEGYLSQYRFQLTTHE</sequence>
<evidence type="ECO:0000256" key="3">
    <source>
        <dbReference type="ARBA" id="ARBA00023237"/>
    </source>
</evidence>
<dbReference type="PANTHER" id="PTHR34512">
    <property type="entry name" value="CELL SURFACE PROTEIN"/>
    <property type="match status" value="1"/>
</dbReference>
<dbReference type="InterPro" id="IPR002372">
    <property type="entry name" value="PQQ_rpt_dom"/>
</dbReference>
<keyword evidence="8" id="KW-1185">Reference proteome</keyword>
<dbReference type="Proteomes" id="UP000198461">
    <property type="component" value="Unassembled WGS sequence"/>
</dbReference>